<gene>
    <name evidence="1" type="ORF">PCOR1329_LOCUS80839</name>
</gene>
<accession>A0ABN9XYE9</accession>
<proteinExistence type="predicted"/>
<dbReference type="EMBL" id="CAUYUJ010021493">
    <property type="protein sequence ID" value="CAK0904970.1"/>
    <property type="molecule type" value="Genomic_DNA"/>
</dbReference>
<comment type="caution">
    <text evidence="1">The sequence shown here is derived from an EMBL/GenBank/DDBJ whole genome shotgun (WGS) entry which is preliminary data.</text>
</comment>
<name>A0ABN9XYE9_9DINO</name>
<organism evidence="1 2">
    <name type="scientific">Prorocentrum cordatum</name>
    <dbReference type="NCBI Taxonomy" id="2364126"/>
    <lineage>
        <taxon>Eukaryota</taxon>
        <taxon>Sar</taxon>
        <taxon>Alveolata</taxon>
        <taxon>Dinophyceae</taxon>
        <taxon>Prorocentrales</taxon>
        <taxon>Prorocentraceae</taxon>
        <taxon>Prorocentrum</taxon>
    </lineage>
</organism>
<reference evidence="1" key="1">
    <citation type="submission" date="2023-10" db="EMBL/GenBank/DDBJ databases">
        <authorList>
            <person name="Chen Y."/>
            <person name="Shah S."/>
            <person name="Dougan E. K."/>
            <person name="Thang M."/>
            <person name="Chan C."/>
        </authorList>
    </citation>
    <scope>NUCLEOTIDE SEQUENCE [LARGE SCALE GENOMIC DNA]</scope>
</reference>
<dbReference type="Proteomes" id="UP001189429">
    <property type="component" value="Unassembled WGS sequence"/>
</dbReference>
<keyword evidence="2" id="KW-1185">Reference proteome</keyword>
<evidence type="ECO:0000313" key="2">
    <source>
        <dbReference type="Proteomes" id="UP001189429"/>
    </source>
</evidence>
<evidence type="ECO:0000313" key="1">
    <source>
        <dbReference type="EMBL" id="CAK0904970.1"/>
    </source>
</evidence>
<sequence length="104" mass="11343">MSTTGTDLIAARKELCQPLACSVESPIQQVDRGTTEINKQISGIQGQTLQAGESRQILQAAHADLAKQAMDKFANRRCIQRPALVQAIQDREFAGSEMRKDAMG</sequence>
<feature type="non-terminal residue" evidence="1">
    <location>
        <position position="104"/>
    </location>
</feature>
<protein>
    <submittedName>
        <fullName evidence="1">Uncharacterized protein</fullName>
    </submittedName>
</protein>